<dbReference type="Proteomes" id="UP000308037">
    <property type="component" value="Unassembled WGS sequence"/>
</dbReference>
<feature type="transmembrane region" description="Helical" evidence="6">
    <location>
        <begin position="24"/>
        <end position="44"/>
    </location>
</feature>
<comment type="caution">
    <text evidence="7">The sequence shown here is derived from an EMBL/GenBank/DDBJ whole genome shotgun (WGS) entry which is preliminary data.</text>
</comment>
<sequence>MTSVWDRLERLFDALLGLSASERILLSLAAVVAAIVVGMGIILAAGSMAACSSPKLVVFGVQFCYDPIEVYTVLIGGAFGNSYNVAATLQRTTLLLCTGLSFAIAYKGGLFNIGAQGQFVLGSLATTVVVLALAPLAPTGVAGGALLVSAGVLAGCVVGGLYGLLPGFLKVQYDTNEVITTLLLNFIATAVAFVLVDRYFNDETVQGTATESIPDVATLDPRVFPQGSEFSLPVFVLALVVVGLFFYLLTRTTIGYDIQSVGTQPKAAAFGGVSERFTTLFSMTLAGVIAGLGGAIFILMVLGRWQSGAPSVGFDGIAVSILAGNNPIGLIPAGLLFGALDSGSQAIEFQLDVPGELIGVLQGLIILFVATPELFRMLGSHLDRRGTVDLRNEGADR</sequence>
<feature type="transmembrane region" description="Helical" evidence="6">
    <location>
        <begin position="280"/>
        <end position="302"/>
    </location>
</feature>
<keyword evidence="8" id="KW-1185">Reference proteome</keyword>
<protein>
    <submittedName>
        <fullName evidence="7">ABC transporter permease</fullName>
    </submittedName>
</protein>
<proteinExistence type="predicted"/>
<dbReference type="OrthoDB" id="86231at2157"/>
<feature type="transmembrane region" description="Helical" evidence="6">
    <location>
        <begin position="230"/>
        <end position="249"/>
    </location>
</feature>
<evidence type="ECO:0000256" key="3">
    <source>
        <dbReference type="ARBA" id="ARBA00022692"/>
    </source>
</evidence>
<feature type="transmembrane region" description="Helical" evidence="6">
    <location>
        <begin position="118"/>
        <end position="137"/>
    </location>
</feature>
<feature type="transmembrane region" description="Helical" evidence="6">
    <location>
        <begin position="357"/>
        <end position="375"/>
    </location>
</feature>
<evidence type="ECO:0000256" key="2">
    <source>
        <dbReference type="ARBA" id="ARBA00022475"/>
    </source>
</evidence>
<feature type="transmembrane region" description="Helical" evidence="6">
    <location>
        <begin position="143"/>
        <end position="165"/>
    </location>
</feature>
<keyword evidence="4 6" id="KW-1133">Transmembrane helix</keyword>
<evidence type="ECO:0000256" key="6">
    <source>
        <dbReference type="SAM" id="Phobius"/>
    </source>
</evidence>
<accession>A0A4U5JJI5</accession>
<feature type="transmembrane region" description="Helical" evidence="6">
    <location>
        <begin position="56"/>
        <end position="79"/>
    </location>
</feature>
<reference evidence="7 8" key="1">
    <citation type="submission" date="2019-04" db="EMBL/GenBank/DDBJ databases">
        <title>Natronomonas sp. F20-122 a newhaloarchaeon isolated from a saline saltern of Isla Bacuta, Huelva, Spain.</title>
        <authorList>
            <person name="Duran-Viseras A."/>
            <person name="Sanchez-Porro C."/>
            <person name="Ventosa A."/>
        </authorList>
    </citation>
    <scope>NUCLEOTIDE SEQUENCE [LARGE SCALE GENOMIC DNA]</scope>
    <source>
        <strain evidence="7 8">F20-122</strain>
    </source>
</reference>
<dbReference type="RefSeq" id="WP_137275207.1">
    <property type="nucleotide sequence ID" value="NZ_QKNX01000001.1"/>
</dbReference>
<name>A0A4U5JJI5_9EURY</name>
<gene>
    <name evidence="7" type="ORF">DM868_02140</name>
</gene>
<dbReference type="EMBL" id="QKNX01000001">
    <property type="protein sequence ID" value="TKR27907.1"/>
    <property type="molecule type" value="Genomic_DNA"/>
</dbReference>
<evidence type="ECO:0000256" key="5">
    <source>
        <dbReference type="ARBA" id="ARBA00023136"/>
    </source>
</evidence>
<organism evidence="7 8">
    <name type="scientific">Natronomonas salsuginis</name>
    <dbReference type="NCBI Taxonomy" id="2217661"/>
    <lineage>
        <taxon>Archaea</taxon>
        <taxon>Methanobacteriati</taxon>
        <taxon>Methanobacteriota</taxon>
        <taxon>Stenosarchaea group</taxon>
        <taxon>Halobacteria</taxon>
        <taxon>Halobacteriales</taxon>
        <taxon>Natronomonadaceae</taxon>
        <taxon>Natronomonas</taxon>
    </lineage>
</organism>
<dbReference type="PANTHER" id="PTHR47089:SF1">
    <property type="entry name" value="GUANOSINE ABC TRANSPORTER PERMEASE PROTEIN NUPP"/>
    <property type="match status" value="1"/>
</dbReference>
<evidence type="ECO:0000256" key="4">
    <source>
        <dbReference type="ARBA" id="ARBA00022989"/>
    </source>
</evidence>
<dbReference type="GO" id="GO:0005886">
    <property type="term" value="C:plasma membrane"/>
    <property type="evidence" value="ECO:0007669"/>
    <property type="project" value="UniProtKB-SubCell"/>
</dbReference>
<keyword evidence="5 6" id="KW-0472">Membrane</keyword>
<keyword evidence="3 6" id="KW-0812">Transmembrane</keyword>
<comment type="subcellular location">
    <subcellularLocation>
        <location evidence="1">Cell membrane</location>
        <topology evidence="1">Multi-pass membrane protein</topology>
    </subcellularLocation>
</comment>
<dbReference type="Pfam" id="PF02653">
    <property type="entry name" value="BPD_transp_2"/>
    <property type="match status" value="1"/>
</dbReference>
<dbReference type="PANTHER" id="PTHR47089">
    <property type="entry name" value="ABC TRANSPORTER, PERMEASE PROTEIN"/>
    <property type="match status" value="1"/>
</dbReference>
<dbReference type="GO" id="GO:0022857">
    <property type="term" value="F:transmembrane transporter activity"/>
    <property type="evidence" value="ECO:0007669"/>
    <property type="project" value="InterPro"/>
</dbReference>
<dbReference type="AlphaFoldDB" id="A0A4U5JJI5"/>
<evidence type="ECO:0000313" key="7">
    <source>
        <dbReference type="EMBL" id="TKR27907.1"/>
    </source>
</evidence>
<dbReference type="InterPro" id="IPR001851">
    <property type="entry name" value="ABC_transp_permease"/>
</dbReference>
<keyword evidence="2" id="KW-1003">Cell membrane</keyword>
<feature type="transmembrane region" description="Helical" evidence="6">
    <location>
        <begin position="177"/>
        <end position="196"/>
    </location>
</feature>
<feature type="transmembrane region" description="Helical" evidence="6">
    <location>
        <begin position="85"/>
        <end position="106"/>
    </location>
</feature>
<dbReference type="CDD" id="cd06580">
    <property type="entry name" value="TM_PBP1_transp_TpRbsC_like"/>
    <property type="match status" value="1"/>
</dbReference>
<evidence type="ECO:0000313" key="8">
    <source>
        <dbReference type="Proteomes" id="UP000308037"/>
    </source>
</evidence>
<evidence type="ECO:0000256" key="1">
    <source>
        <dbReference type="ARBA" id="ARBA00004651"/>
    </source>
</evidence>